<dbReference type="PANTHER" id="PTHR45953">
    <property type="entry name" value="IDURONATE 2-SULFATASE"/>
    <property type="match status" value="1"/>
</dbReference>
<comment type="cofactor">
    <cofactor evidence="1">
        <name>Ca(2+)</name>
        <dbReference type="ChEBI" id="CHEBI:29108"/>
    </cofactor>
</comment>
<feature type="domain" description="Sulfatase N-terminal" evidence="7">
    <location>
        <begin position="35"/>
        <end position="402"/>
    </location>
</feature>
<comment type="similarity">
    <text evidence="2">Belongs to the sulfatase family.</text>
</comment>
<dbReference type="CDD" id="cd16030">
    <property type="entry name" value="iduronate-2-sulfatase"/>
    <property type="match status" value="1"/>
</dbReference>
<evidence type="ECO:0000256" key="6">
    <source>
        <dbReference type="ARBA" id="ARBA00022837"/>
    </source>
</evidence>
<keyword evidence="5" id="KW-0378">Hydrolase</keyword>
<protein>
    <submittedName>
        <fullName evidence="8">Arylsulfatase A</fullName>
    </submittedName>
</protein>
<dbReference type="InterPro" id="IPR035874">
    <property type="entry name" value="IDS"/>
</dbReference>
<gene>
    <name evidence="8" type="ORF">SAMN02927921_02004</name>
</gene>
<dbReference type="AlphaFoldDB" id="A0A1K1PSQ4"/>
<dbReference type="InterPro" id="IPR000917">
    <property type="entry name" value="Sulfatase_N"/>
</dbReference>
<keyword evidence="4" id="KW-0732">Signal</keyword>
<accession>A0A1K1PSQ4</accession>
<evidence type="ECO:0000256" key="2">
    <source>
        <dbReference type="ARBA" id="ARBA00008779"/>
    </source>
</evidence>
<dbReference type="RefSeq" id="WP_072317224.1">
    <property type="nucleotide sequence ID" value="NZ_FPJE01000009.1"/>
</dbReference>
<dbReference type="Gene3D" id="3.40.720.10">
    <property type="entry name" value="Alkaline Phosphatase, subunit A"/>
    <property type="match status" value="1"/>
</dbReference>
<evidence type="ECO:0000313" key="9">
    <source>
        <dbReference type="Proteomes" id="UP000182248"/>
    </source>
</evidence>
<dbReference type="SUPFAM" id="SSF53649">
    <property type="entry name" value="Alkaline phosphatase-like"/>
    <property type="match status" value="1"/>
</dbReference>
<dbReference type="STRING" id="1150368.SAMN02927921_02004"/>
<dbReference type="GO" id="GO:0005737">
    <property type="term" value="C:cytoplasm"/>
    <property type="evidence" value="ECO:0007669"/>
    <property type="project" value="TreeGrafter"/>
</dbReference>
<dbReference type="GO" id="GO:0004423">
    <property type="term" value="F:iduronate-2-sulfatase activity"/>
    <property type="evidence" value="ECO:0007669"/>
    <property type="project" value="InterPro"/>
</dbReference>
<dbReference type="GO" id="GO:0046872">
    <property type="term" value="F:metal ion binding"/>
    <property type="evidence" value="ECO:0007669"/>
    <property type="project" value="UniProtKB-KW"/>
</dbReference>
<name>A0A1K1PSQ4_9FLAO</name>
<evidence type="ECO:0000256" key="5">
    <source>
        <dbReference type="ARBA" id="ARBA00022801"/>
    </source>
</evidence>
<dbReference type="Proteomes" id="UP000182248">
    <property type="component" value="Unassembled WGS sequence"/>
</dbReference>
<dbReference type="PANTHER" id="PTHR45953:SF1">
    <property type="entry name" value="IDURONATE 2-SULFATASE"/>
    <property type="match status" value="1"/>
</dbReference>
<keyword evidence="3" id="KW-0479">Metal-binding</keyword>
<dbReference type="EMBL" id="FPJE01000009">
    <property type="protein sequence ID" value="SFW50499.1"/>
    <property type="molecule type" value="Genomic_DNA"/>
</dbReference>
<sequence>MNYRNIHSIPITIGILMFLLATKAFAFQTGKNRLPNVLFIFVDDLRTDLGCYGNTVIKTPNIDKLASGAGVFRHHYVQVPTCGASRCSMLTGMAPKTRDHLSNEAIRNHISGKSEKEAPETFIHHLKRNGYTTVGIGKISHYIDGLYDYTESSEGTPPELPYSWDRFLFDPGQWKDGWDAFFAYADGSSRITRKRQVRPYEMAEVSDEGYPDGLSAKLAIKQIDNLSKGEKPFFLAVGFFKPHLPFNAPKKYWDLYRRNAIPLTPSPMVPEKVNSASLHNNKEFNRYLLGEEKPTPDTPASREYSRKIRHAYYAAVSYTDALIGKLLDKLQSKGLDKNTIIVLWGDHGWQLGDHRIWGKHTLFEKALKSPLIISVPSITRQRRNIDEIVSSVDIYPTLIELCQAEMPHKTSGKSMVGLLRGEDPEWEEAAYGYYNNGITVRVPGYRYTRYYRNEKPVVELYDHHNDPEENHNIASDVPELLLKFDKILEKGNTGLYLN</sequence>
<proteinExistence type="inferred from homology"/>
<evidence type="ECO:0000256" key="4">
    <source>
        <dbReference type="ARBA" id="ARBA00022729"/>
    </source>
</evidence>
<dbReference type="InterPro" id="IPR017850">
    <property type="entry name" value="Alkaline_phosphatase_core_sf"/>
</dbReference>
<keyword evidence="6" id="KW-0106">Calcium</keyword>
<dbReference type="Pfam" id="PF00884">
    <property type="entry name" value="Sulfatase"/>
    <property type="match status" value="1"/>
</dbReference>
<reference evidence="8 9" key="1">
    <citation type="submission" date="2016-11" db="EMBL/GenBank/DDBJ databases">
        <authorList>
            <person name="Jaros S."/>
            <person name="Januszkiewicz K."/>
            <person name="Wedrychowicz H."/>
        </authorList>
    </citation>
    <scope>NUCLEOTIDE SEQUENCE [LARGE SCALE GENOMIC DNA]</scope>
    <source>
        <strain evidence="8 9">CGMCC 1.12145</strain>
    </source>
</reference>
<evidence type="ECO:0000256" key="1">
    <source>
        <dbReference type="ARBA" id="ARBA00001913"/>
    </source>
</evidence>
<keyword evidence="9" id="KW-1185">Reference proteome</keyword>
<evidence type="ECO:0000313" key="8">
    <source>
        <dbReference type="EMBL" id="SFW50499.1"/>
    </source>
</evidence>
<evidence type="ECO:0000256" key="3">
    <source>
        <dbReference type="ARBA" id="ARBA00022723"/>
    </source>
</evidence>
<evidence type="ECO:0000259" key="7">
    <source>
        <dbReference type="Pfam" id="PF00884"/>
    </source>
</evidence>
<organism evidence="8 9">
    <name type="scientific">Sinomicrobium oceani</name>
    <dbReference type="NCBI Taxonomy" id="1150368"/>
    <lineage>
        <taxon>Bacteria</taxon>
        <taxon>Pseudomonadati</taxon>
        <taxon>Bacteroidota</taxon>
        <taxon>Flavobacteriia</taxon>
        <taxon>Flavobacteriales</taxon>
        <taxon>Flavobacteriaceae</taxon>
        <taxon>Sinomicrobium</taxon>
    </lineage>
</organism>